<evidence type="ECO:0000313" key="7">
    <source>
        <dbReference type="Proteomes" id="UP001447188"/>
    </source>
</evidence>
<evidence type="ECO:0000256" key="1">
    <source>
        <dbReference type="ARBA" id="ARBA00006700"/>
    </source>
</evidence>
<dbReference type="GO" id="GO:0005840">
    <property type="term" value="C:ribosome"/>
    <property type="evidence" value="ECO:0007669"/>
    <property type="project" value="UniProtKB-KW"/>
</dbReference>
<proteinExistence type="inferred from homology"/>
<dbReference type="Gene3D" id="3.30.70.330">
    <property type="match status" value="1"/>
</dbReference>
<organism evidence="6 7">
    <name type="scientific">Discina gigas</name>
    <dbReference type="NCBI Taxonomy" id="1032678"/>
    <lineage>
        <taxon>Eukaryota</taxon>
        <taxon>Fungi</taxon>
        <taxon>Dikarya</taxon>
        <taxon>Ascomycota</taxon>
        <taxon>Pezizomycotina</taxon>
        <taxon>Pezizomycetes</taxon>
        <taxon>Pezizales</taxon>
        <taxon>Discinaceae</taxon>
        <taxon>Discina</taxon>
    </lineage>
</organism>
<dbReference type="EMBL" id="JBBBZM010000130">
    <property type="protein sequence ID" value="KAL0633310.1"/>
    <property type="molecule type" value="Genomic_DNA"/>
</dbReference>
<dbReference type="InterPro" id="IPR012678">
    <property type="entry name" value="Ribosomal_uL23/eL15/eS24_sf"/>
</dbReference>
<name>A0ABR3GC19_9PEZI</name>
<comment type="similarity">
    <text evidence="1">Belongs to the universal ribosomal protein uL23 family.</text>
</comment>
<gene>
    <name evidence="6" type="primary">MRP20</name>
    <name evidence="6" type="ORF">Q9L58_007815</name>
</gene>
<dbReference type="InterPro" id="IPR013025">
    <property type="entry name" value="Ribosomal_uL23-like"/>
</dbReference>
<keyword evidence="2 6" id="KW-0689">Ribosomal protein</keyword>
<evidence type="ECO:0000256" key="5">
    <source>
        <dbReference type="SAM" id="MobiDB-lite"/>
    </source>
</evidence>
<evidence type="ECO:0000256" key="3">
    <source>
        <dbReference type="ARBA" id="ARBA00023274"/>
    </source>
</evidence>
<evidence type="ECO:0000313" key="6">
    <source>
        <dbReference type="EMBL" id="KAL0633310.1"/>
    </source>
</evidence>
<evidence type="ECO:0000256" key="4">
    <source>
        <dbReference type="ARBA" id="ARBA00039977"/>
    </source>
</evidence>
<protein>
    <recommendedName>
        <fullName evidence="4">Large ribosomal subunit protein uL23m</fullName>
    </recommendedName>
</protein>
<dbReference type="PANTHER" id="PTHR12059:SF5">
    <property type="entry name" value="LARGE RIBOSOMAL SUBUNIT PROTEIN UL23M"/>
    <property type="match status" value="1"/>
</dbReference>
<comment type="caution">
    <text evidence="6">The sequence shown here is derived from an EMBL/GenBank/DDBJ whole genome shotgun (WGS) entry which is preliminary data.</text>
</comment>
<sequence>MKKFGSKSVFLPSFTLAMVRTTHLPPNFVQFIVPLNINKLDLKDYLHHAYGVECLSVRSYIEQQKIMQTKRHLGERHVEWYRPRAIKKMTVELAEPFIYPEEPTDLTPWGKAIHTAREKEDDERRLTMGPEATLRPSPIRAKLKQHAEELLTQTEVEKDLKV</sequence>
<keyword evidence="3" id="KW-0687">Ribonucleoprotein</keyword>
<keyword evidence="7" id="KW-1185">Reference proteome</keyword>
<feature type="compositionally biased region" description="Basic and acidic residues" evidence="5">
    <location>
        <begin position="117"/>
        <end position="126"/>
    </location>
</feature>
<evidence type="ECO:0000256" key="2">
    <source>
        <dbReference type="ARBA" id="ARBA00022980"/>
    </source>
</evidence>
<dbReference type="Proteomes" id="UP001447188">
    <property type="component" value="Unassembled WGS sequence"/>
</dbReference>
<accession>A0ABR3GC19</accession>
<feature type="region of interest" description="Disordered" evidence="5">
    <location>
        <begin position="117"/>
        <end position="141"/>
    </location>
</feature>
<dbReference type="Pfam" id="PF00276">
    <property type="entry name" value="Ribosomal_L23"/>
    <property type="match status" value="1"/>
</dbReference>
<reference evidence="6 7" key="1">
    <citation type="submission" date="2024-02" db="EMBL/GenBank/DDBJ databases">
        <title>Discinaceae phylogenomics.</title>
        <authorList>
            <person name="Dirks A.C."/>
            <person name="James T.Y."/>
        </authorList>
    </citation>
    <scope>NUCLEOTIDE SEQUENCE [LARGE SCALE GENOMIC DNA]</scope>
    <source>
        <strain evidence="6 7">ACD0624</strain>
    </source>
</reference>
<dbReference type="InterPro" id="IPR012677">
    <property type="entry name" value="Nucleotide-bd_a/b_plait_sf"/>
</dbReference>
<dbReference type="SUPFAM" id="SSF54189">
    <property type="entry name" value="Ribosomal proteins S24e, L23 and L15e"/>
    <property type="match status" value="1"/>
</dbReference>
<dbReference type="PANTHER" id="PTHR12059">
    <property type="entry name" value="RIBOSOMAL PROTEIN L23-RELATED"/>
    <property type="match status" value="1"/>
</dbReference>